<evidence type="ECO:0000256" key="3">
    <source>
        <dbReference type="ARBA" id="ARBA00022989"/>
    </source>
</evidence>
<gene>
    <name evidence="6" type="ORF">C4886_17640</name>
</gene>
<dbReference type="GO" id="GO:0016020">
    <property type="term" value="C:membrane"/>
    <property type="evidence" value="ECO:0007669"/>
    <property type="project" value="UniProtKB-SubCell"/>
</dbReference>
<evidence type="ECO:0000256" key="5">
    <source>
        <dbReference type="SAM" id="Phobius"/>
    </source>
</evidence>
<dbReference type="InterPro" id="IPR002797">
    <property type="entry name" value="Polysacc_synth"/>
</dbReference>
<feature type="transmembrane region" description="Helical" evidence="5">
    <location>
        <begin position="110"/>
        <end position="132"/>
    </location>
</feature>
<evidence type="ECO:0000256" key="2">
    <source>
        <dbReference type="ARBA" id="ARBA00022692"/>
    </source>
</evidence>
<dbReference type="RefSeq" id="WP_114002919.1">
    <property type="nucleotide sequence ID" value="NZ_PSQG01000046.1"/>
</dbReference>
<feature type="transmembrane region" description="Helical" evidence="5">
    <location>
        <begin position="283"/>
        <end position="300"/>
    </location>
</feature>
<evidence type="ECO:0000256" key="1">
    <source>
        <dbReference type="ARBA" id="ARBA00004141"/>
    </source>
</evidence>
<feature type="transmembrane region" description="Helical" evidence="5">
    <location>
        <begin position="351"/>
        <end position="371"/>
    </location>
</feature>
<dbReference type="EMBL" id="PSQG01000046">
    <property type="protein sequence ID" value="RCH41559.1"/>
    <property type="molecule type" value="Genomic_DNA"/>
</dbReference>
<feature type="transmembrane region" description="Helical" evidence="5">
    <location>
        <begin position="407"/>
        <end position="425"/>
    </location>
</feature>
<proteinExistence type="predicted"/>
<feature type="transmembrane region" description="Helical" evidence="5">
    <location>
        <begin position="431"/>
        <end position="455"/>
    </location>
</feature>
<dbReference type="PANTHER" id="PTHR43424">
    <property type="entry name" value="LOCUS PUTATIVE PROTEIN 1-RELATED"/>
    <property type="match status" value="1"/>
</dbReference>
<evidence type="ECO:0000256" key="4">
    <source>
        <dbReference type="ARBA" id="ARBA00023136"/>
    </source>
</evidence>
<feature type="transmembrane region" description="Helical" evidence="5">
    <location>
        <begin position="166"/>
        <end position="186"/>
    </location>
</feature>
<feature type="transmembrane region" description="Helical" evidence="5">
    <location>
        <begin position="79"/>
        <end position="104"/>
    </location>
</feature>
<keyword evidence="4 5" id="KW-0472">Membrane</keyword>
<feature type="transmembrane region" description="Helical" evidence="5">
    <location>
        <begin position="377"/>
        <end position="395"/>
    </location>
</feature>
<reference evidence="6 7" key="1">
    <citation type="submission" date="2018-02" db="EMBL/GenBank/DDBJ databases">
        <title>Complete genome sequencing of Faecalibacterium prausnitzii strains isolated from the human gut.</title>
        <authorList>
            <person name="Fitzgerald B.C."/>
            <person name="Shkoporov A.N."/>
            <person name="Ross P.R."/>
            <person name="Hill C."/>
        </authorList>
    </citation>
    <scope>NUCLEOTIDE SEQUENCE [LARGE SCALE GENOMIC DNA]</scope>
    <source>
        <strain evidence="6 7">APC942/31-1</strain>
    </source>
</reference>
<accession>A0A367FV94</accession>
<dbReference type="InterPro" id="IPR052556">
    <property type="entry name" value="PolySynth_Transporter"/>
</dbReference>
<dbReference type="AlphaFoldDB" id="A0A367FV94"/>
<evidence type="ECO:0000313" key="7">
    <source>
        <dbReference type="Proteomes" id="UP000253208"/>
    </source>
</evidence>
<evidence type="ECO:0000313" key="6">
    <source>
        <dbReference type="EMBL" id="RCH41559.1"/>
    </source>
</evidence>
<feature type="transmembrane region" description="Helical" evidence="5">
    <location>
        <begin position="320"/>
        <end position="339"/>
    </location>
</feature>
<protein>
    <submittedName>
        <fullName evidence="6">Flippase</fullName>
    </submittedName>
</protein>
<keyword evidence="3 5" id="KW-1133">Transmembrane helix</keyword>
<feature type="transmembrane region" description="Helical" evidence="5">
    <location>
        <begin position="40"/>
        <end position="58"/>
    </location>
</feature>
<comment type="caution">
    <text evidence="6">The sequence shown here is derived from an EMBL/GenBank/DDBJ whole genome shotgun (WGS) entry which is preliminary data.</text>
</comment>
<dbReference type="Proteomes" id="UP000253208">
    <property type="component" value="Unassembled WGS sequence"/>
</dbReference>
<name>A0A367FV94_9FIRM</name>
<dbReference type="Pfam" id="PF01943">
    <property type="entry name" value="Polysacc_synt"/>
    <property type="match status" value="1"/>
</dbReference>
<feature type="transmembrane region" description="Helical" evidence="5">
    <location>
        <begin position="144"/>
        <end position="160"/>
    </location>
</feature>
<organism evidence="6 7">
    <name type="scientific">Blautia obeum</name>
    <dbReference type="NCBI Taxonomy" id="40520"/>
    <lineage>
        <taxon>Bacteria</taxon>
        <taxon>Bacillati</taxon>
        <taxon>Bacillota</taxon>
        <taxon>Clostridia</taxon>
        <taxon>Lachnospirales</taxon>
        <taxon>Lachnospiraceae</taxon>
        <taxon>Blautia</taxon>
    </lineage>
</organism>
<dbReference type="PANTHER" id="PTHR43424:SF1">
    <property type="entry name" value="LOCUS PUTATIVE PROTEIN 1-RELATED"/>
    <property type="match status" value="1"/>
</dbReference>
<sequence>MNLKKNILFNFAYQILALVLPFITAPYLSRIIGAEGVGVYSFSQSIALYFTYITLLGLSNYGNRAIAEVQDDENKRSKIFFEIYSMQFCSFLISIFLYLVYVIFFSVNQIAAIIMIGWVVSAAFDINWFFFGMEQFKLTVIRNTIIKIISVACIFIFIHAPSDQYLYILIMVVSTLLSQICLWPYLKRYIHFVKPSWKGILLHVKPNFKLFIPVIAASLYNMMDKVMLGYLTNMRDVGFYENADKIVKMIQSLIVAIGTVMLPRMTSLLAKDENQQGEKYLDISFRVVFIYVSAAVFGILSVSSEFCTVYFGAGFEKTSYLLNILIVTVLFFGAGNVLRTQFLIPQKRDGVYIKSAILGAVLNLIVNLILIPRFGSYGAAIATVLAEVVVCVYQFWSVRNEISMFKYLFEALISLCCGGIMFAFLDKYFGVQYGIVRLIVKIVSGALVYLILIGFGLGIEKIIHSVNCHKGK</sequence>
<dbReference type="CDD" id="cd13128">
    <property type="entry name" value="MATE_Wzx_like"/>
    <property type="match status" value="1"/>
</dbReference>
<feature type="transmembrane region" description="Helical" evidence="5">
    <location>
        <begin position="7"/>
        <end position="28"/>
    </location>
</feature>
<comment type="subcellular location">
    <subcellularLocation>
        <location evidence="1">Membrane</location>
        <topology evidence="1">Multi-pass membrane protein</topology>
    </subcellularLocation>
</comment>
<keyword evidence="2 5" id="KW-0812">Transmembrane</keyword>